<dbReference type="AlphaFoldDB" id="A0A2T3J6Y1"/>
<dbReference type="InterPro" id="IPR036388">
    <property type="entry name" value="WH-like_DNA-bd_sf"/>
</dbReference>
<dbReference type="EMBL" id="PYMJ01000051">
    <property type="protein sequence ID" value="PSU44273.1"/>
    <property type="molecule type" value="Genomic_DNA"/>
</dbReference>
<feature type="domain" description="Initiator Rep protein WH1" evidence="2">
    <location>
        <begin position="19"/>
        <end position="168"/>
    </location>
</feature>
<dbReference type="OrthoDB" id="5810823at2"/>
<evidence type="ECO:0000313" key="3">
    <source>
        <dbReference type="EMBL" id="PSU44273.1"/>
    </source>
</evidence>
<dbReference type="Gene3D" id="1.10.10.10">
    <property type="entry name" value="Winged helix-like DNA-binding domain superfamily/Winged helix DNA-binding domain"/>
    <property type="match status" value="2"/>
</dbReference>
<dbReference type="RefSeq" id="WP_107246086.1">
    <property type="nucleotide sequence ID" value="NZ_PYMJ01000051.1"/>
</dbReference>
<gene>
    <name evidence="3" type="ORF">C9J12_27365</name>
</gene>
<evidence type="ECO:0000259" key="2">
    <source>
        <dbReference type="Pfam" id="PF01051"/>
    </source>
</evidence>
<evidence type="ECO:0000313" key="4">
    <source>
        <dbReference type="Proteomes" id="UP000240987"/>
    </source>
</evidence>
<dbReference type="InterPro" id="IPR000525">
    <property type="entry name" value="Initiator_Rep_WH1"/>
</dbReference>
<proteinExistence type="inferred from homology"/>
<keyword evidence="4" id="KW-1185">Reference proteome</keyword>
<dbReference type="GO" id="GO:0003887">
    <property type="term" value="F:DNA-directed DNA polymerase activity"/>
    <property type="evidence" value="ECO:0007669"/>
    <property type="project" value="InterPro"/>
</dbReference>
<organism evidence="3 4">
    <name type="scientific">Photobacterium frigidiphilum</name>
    <dbReference type="NCBI Taxonomy" id="264736"/>
    <lineage>
        <taxon>Bacteria</taxon>
        <taxon>Pseudomonadati</taxon>
        <taxon>Pseudomonadota</taxon>
        <taxon>Gammaproteobacteria</taxon>
        <taxon>Vibrionales</taxon>
        <taxon>Vibrionaceae</taxon>
        <taxon>Photobacterium</taxon>
    </lineage>
</organism>
<accession>A0A2T3J6Y1</accession>
<reference evidence="3 4" key="1">
    <citation type="submission" date="2018-01" db="EMBL/GenBank/DDBJ databases">
        <title>Whole genome sequencing of Histamine producing bacteria.</title>
        <authorList>
            <person name="Butler K."/>
        </authorList>
    </citation>
    <scope>NUCLEOTIDE SEQUENCE [LARGE SCALE GENOMIC DNA]</scope>
    <source>
        <strain evidence="3 4">JCM 12947</strain>
    </source>
</reference>
<comment type="similarity">
    <text evidence="1">Belongs to the initiator RepB protein family.</text>
</comment>
<sequence length="342" mass="39484">MGNVIATAGMKDLHSDFFKKSHRLVFSQLALSPVEHDIFALFLTKLNKEQWQSFLNKETIDSPQYNFSSDVLCEWFGIEKKYLYSTLRDPARRLSGKSIGVMDDVKRRFKFQTLFKEVRYEDGELTIVPNDLLISEYLSISQGHSQVPHRIFRQIEKEHAKRLYTILCRFKGGNNVLHPQSIDDLHAFFGLLDDKGKLLKRTYAVTGNLINRIIKPAIQEIDEKESLINFQVDEKTGNYGFSYLKKGRKIVAIRFLFSWLEKTNKAEEECRKKLELELSTFDKAVLVYDLVQQYQEGECGNPTVEELNNLVANASLLMENGKLLDAEFMMKFAGAMNEAKLL</sequence>
<dbReference type="SUPFAM" id="SSF46785">
    <property type="entry name" value="Winged helix' DNA-binding domain"/>
    <property type="match status" value="2"/>
</dbReference>
<dbReference type="InterPro" id="IPR036390">
    <property type="entry name" value="WH_DNA-bd_sf"/>
</dbReference>
<evidence type="ECO:0000256" key="1">
    <source>
        <dbReference type="ARBA" id="ARBA00038283"/>
    </source>
</evidence>
<name>A0A2T3J6Y1_9GAMM</name>
<dbReference type="Proteomes" id="UP000240987">
    <property type="component" value="Unassembled WGS sequence"/>
</dbReference>
<dbReference type="Pfam" id="PF21205">
    <property type="entry name" value="Rep3_C"/>
    <property type="match status" value="1"/>
</dbReference>
<dbReference type="GO" id="GO:0006270">
    <property type="term" value="P:DNA replication initiation"/>
    <property type="evidence" value="ECO:0007669"/>
    <property type="project" value="InterPro"/>
</dbReference>
<comment type="caution">
    <text evidence="3">The sequence shown here is derived from an EMBL/GenBank/DDBJ whole genome shotgun (WGS) entry which is preliminary data.</text>
</comment>
<protein>
    <submittedName>
        <fullName evidence="3">Replication initiation protein</fullName>
    </submittedName>
</protein>
<dbReference type="Pfam" id="PF01051">
    <property type="entry name" value="Rep3_N"/>
    <property type="match status" value="1"/>
</dbReference>